<name>A0A2N7S0C0_9MICC</name>
<evidence type="ECO:0000313" key="1">
    <source>
        <dbReference type="EMBL" id="PMQ19584.1"/>
    </source>
</evidence>
<proteinExistence type="predicted"/>
<dbReference type="GeneID" id="303183853"/>
<accession>A0A2N7S0C0</accession>
<dbReference type="EMBL" id="PNQX01000002">
    <property type="protein sequence ID" value="PMQ19584.1"/>
    <property type="molecule type" value="Genomic_DNA"/>
</dbReference>
<evidence type="ECO:0000313" key="2">
    <source>
        <dbReference type="Proteomes" id="UP000235739"/>
    </source>
</evidence>
<gene>
    <name evidence="1" type="ORF">CIK84_12995</name>
</gene>
<organism evidence="1 2">
    <name type="scientific">Glutamicibacter arilaitensis</name>
    <dbReference type="NCBI Taxonomy" id="256701"/>
    <lineage>
        <taxon>Bacteria</taxon>
        <taxon>Bacillati</taxon>
        <taxon>Actinomycetota</taxon>
        <taxon>Actinomycetes</taxon>
        <taxon>Micrococcales</taxon>
        <taxon>Micrococcaceae</taxon>
        <taxon>Glutamicibacter</taxon>
    </lineage>
</organism>
<dbReference type="RefSeq" id="WP_013347620.1">
    <property type="nucleotide sequence ID" value="NZ_JABUYH010000103.1"/>
</dbReference>
<dbReference type="AlphaFoldDB" id="A0A2N7S0C0"/>
<comment type="caution">
    <text evidence="1">The sequence shown here is derived from an EMBL/GenBank/DDBJ whole genome shotgun (WGS) entry which is preliminary data.</text>
</comment>
<protein>
    <submittedName>
        <fullName evidence="1">Uncharacterized protein</fullName>
    </submittedName>
</protein>
<dbReference type="Proteomes" id="UP000235739">
    <property type="component" value="Unassembled WGS sequence"/>
</dbReference>
<sequence>MAQMSEELIEQWADATAEIYNESLTGINLSRLPDAMAQYVDLFSQSEDLTFNADATPTDYFDNHPFLAVTAVLNNPEAMEVLDSDAQDALDAMADFTEAWYKFDLENEPELGISEADVDDVDEDW</sequence>
<reference evidence="1 2" key="1">
    <citation type="journal article" date="2017" name="Elife">
        <title>Extensive horizontal gene transfer in cheese-associated bacteria.</title>
        <authorList>
            <person name="Bonham K.S."/>
            <person name="Wolfe B.E."/>
            <person name="Dutton R.J."/>
        </authorList>
    </citation>
    <scope>NUCLEOTIDE SEQUENCE [LARGE SCALE GENOMIC DNA]</scope>
    <source>
        <strain evidence="1 2">JB182</strain>
    </source>
</reference>